<dbReference type="EMBL" id="JACVVK020000103">
    <property type="protein sequence ID" value="KAK7492480.1"/>
    <property type="molecule type" value="Genomic_DNA"/>
</dbReference>
<feature type="domain" description="CCHC-type" evidence="2">
    <location>
        <begin position="127"/>
        <end position="141"/>
    </location>
</feature>
<reference evidence="3 4" key="1">
    <citation type="journal article" date="2023" name="Sci. Data">
        <title>Genome assembly of the Korean intertidal mud-creeper Batillaria attramentaria.</title>
        <authorList>
            <person name="Patra A.K."/>
            <person name="Ho P.T."/>
            <person name="Jun S."/>
            <person name="Lee S.J."/>
            <person name="Kim Y."/>
            <person name="Won Y.J."/>
        </authorList>
    </citation>
    <scope>NUCLEOTIDE SEQUENCE [LARGE SCALE GENOMIC DNA]</scope>
    <source>
        <strain evidence="3">Wonlab-2016</strain>
    </source>
</reference>
<evidence type="ECO:0000313" key="4">
    <source>
        <dbReference type="Proteomes" id="UP001519460"/>
    </source>
</evidence>
<feature type="non-terminal residue" evidence="3">
    <location>
        <position position="289"/>
    </location>
</feature>
<dbReference type="Pfam" id="PF17921">
    <property type="entry name" value="Integrase_H2C2"/>
    <property type="match status" value="1"/>
</dbReference>
<keyword evidence="4" id="KW-1185">Reference proteome</keyword>
<gene>
    <name evidence="3" type="ORF">BaRGS_00016353</name>
</gene>
<dbReference type="InterPro" id="IPR036875">
    <property type="entry name" value="Znf_CCHC_sf"/>
</dbReference>
<dbReference type="SUPFAM" id="SSF57756">
    <property type="entry name" value="Retrovirus zinc finger-like domains"/>
    <property type="match status" value="1"/>
</dbReference>
<evidence type="ECO:0000313" key="3">
    <source>
        <dbReference type="EMBL" id="KAK7492480.1"/>
    </source>
</evidence>
<dbReference type="PROSITE" id="PS50158">
    <property type="entry name" value="ZF_CCHC"/>
    <property type="match status" value="1"/>
</dbReference>
<evidence type="ECO:0000256" key="1">
    <source>
        <dbReference type="PROSITE-ProRule" id="PRU00047"/>
    </source>
</evidence>
<dbReference type="GO" id="GO:0008270">
    <property type="term" value="F:zinc ion binding"/>
    <property type="evidence" value="ECO:0007669"/>
    <property type="project" value="UniProtKB-KW"/>
</dbReference>
<name>A0ABD0KZH3_9CAEN</name>
<protein>
    <recommendedName>
        <fullName evidence="2">CCHC-type domain-containing protein</fullName>
    </recommendedName>
</protein>
<dbReference type="AlphaFoldDB" id="A0ABD0KZH3"/>
<accession>A0ABD0KZH3</accession>
<dbReference type="InterPro" id="IPR041588">
    <property type="entry name" value="Integrase_H2C2"/>
</dbReference>
<dbReference type="Gene3D" id="1.10.340.70">
    <property type="match status" value="1"/>
</dbReference>
<comment type="caution">
    <text evidence="3">The sequence shown here is derived from an EMBL/GenBank/DDBJ whole genome shotgun (WGS) entry which is preliminary data.</text>
</comment>
<dbReference type="Gene3D" id="4.10.60.10">
    <property type="entry name" value="Zinc finger, CCHC-type"/>
    <property type="match status" value="1"/>
</dbReference>
<proteinExistence type="predicted"/>
<keyword evidence="1" id="KW-0862">Zinc</keyword>
<keyword evidence="1" id="KW-0479">Metal-binding</keyword>
<evidence type="ECO:0000259" key="2">
    <source>
        <dbReference type="PROSITE" id="PS50158"/>
    </source>
</evidence>
<organism evidence="3 4">
    <name type="scientific">Batillaria attramentaria</name>
    <dbReference type="NCBI Taxonomy" id="370345"/>
    <lineage>
        <taxon>Eukaryota</taxon>
        <taxon>Metazoa</taxon>
        <taxon>Spiralia</taxon>
        <taxon>Lophotrochozoa</taxon>
        <taxon>Mollusca</taxon>
        <taxon>Gastropoda</taxon>
        <taxon>Caenogastropoda</taxon>
        <taxon>Sorbeoconcha</taxon>
        <taxon>Cerithioidea</taxon>
        <taxon>Batillariidae</taxon>
        <taxon>Batillaria</taxon>
    </lineage>
</organism>
<keyword evidence="1" id="KW-0863">Zinc-finger</keyword>
<dbReference type="SMART" id="SM00343">
    <property type="entry name" value="ZnF_C2HC"/>
    <property type="match status" value="1"/>
</dbReference>
<dbReference type="Proteomes" id="UP001519460">
    <property type="component" value="Unassembled WGS sequence"/>
</dbReference>
<dbReference type="InterPro" id="IPR001878">
    <property type="entry name" value="Znf_CCHC"/>
</dbReference>
<sequence length="289" mass="32057">MELSQTAPNDDPLLDLFTREQILQSYHKDLATVLKEKCVTTADEMIEFAEVYREAHPSKPVAASPGNGDVFLRASSVAQETDNAVPRGGSTAGHATCSQFRGGRRGGGRGWYKVSDGQREKVDTDQCRRCLRKGHWARDCPGDAAAILTASRADYTAQLLICDGKNRFSSRSCSPRYGMHHCWCAEIIAAHNSVLSGHLATTRTVKRLLADFYWSGVFGDTRRYSASCSICQKTFPKGKYVLFDKPGHTALVEHSIKLTSDTPINAKPYHIPHHMREIVETEVRNVEDA</sequence>